<keyword evidence="4 5" id="KW-0472">Membrane</keyword>
<dbReference type="AlphaFoldDB" id="A0A410H2M4"/>
<feature type="transmembrane region" description="Helical" evidence="5">
    <location>
        <begin position="248"/>
        <end position="271"/>
    </location>
</feature>
<dbReference type="NCBIfam" id="TIGR00367">
    <property type="entry name" value="calcium/sodium antiporter"/>
    <property type="match status" value="1"/>
</dbReference>
<evidence type="ECO:0000256" key="5">
    <source>
        <dbReference type="SAM" id="Phobius"/>
    </source>
</evidence>
<comment type="subcellular location">
    <subcellularLocation>
        <location evidence="1">Membrane</location>
        <topology evidence="1">Multi-pass membrane protein</topology>
    </subcellularLocation>
</comment>
<evidence type="ECO:0000256" key="2">
    <source>
        <dbReference type="ARBA" id="ARBA00022692"/>
    </source>
</evidence>
<evidence type="ECO:0000256" key="3">
    <source>
        <dbReference type="ARBA" id="ARBA00022989"/>
    </source>
</evidence>
<dbReference type="InterPro" id="IPR044880">
    <property type="entry name" value="NCX_ion-bd_dom_sf"/>
</dbReference>
<dbReference type="EMBL" id="CP035033">
    <property type="protein sequence ID" value="QAB15164.1"/>
    <property type="molecule type" value="Genomic_DNA"/>
</dbReference>
<keyword evidence="2 5" id="KW-0812">Transmembrane</keyword>
<sequence>MISSLILPLIVLAIGLVLLVWSSDIFIDGAASTAIHMNISPLIIGVVVLGFGTSAPEILVAILASVDNSPSLAIGNVVGSNIANIGLVLGVTAMVSPIVIKSSLLKREFPMLLVISLIGILLMLDKDLDITDGFILLTLLLIVMTWMIHANKNMAPTDPLAKETVDELEDMPKFSRGKSWFYLLAGLVVLMISAKMMVWGAVEVAVYFKVPEMIIGLTIVAIGTSLPELAAAITAARKGEADLMIGNILGSNLFNLLAVMSMPALLAPSVIENTTLLLDYPIMLALTLAMLLVALPRKGKAVITKVEGFILLMSFIAYMVFLYVRTING</sequence>
<feature type="transmembrane region" description="Helical" evidence="5">
    <location>
        <begin position="6"/>
        <end position="27"/>
    </location>
</feature>
<feature type="transmembrane region" description="Helical" evidence="5">
    <location>
        <begin position="180"/>
        <end position="202"/>
    </location>
</feature>
<accession>A0A410H2M4</accession>
<keyword evidence="3 5" id="KW-1133">Transmembrane helix</keyword>
<dbReference type="KEGG" id="htr:EPV75_05530"/>
<feature type="domain" description="Sodium/calcium exchanger membrane region" evidence="6">
    <location>
        <begin position="179"/>
        <end position="323"/>
    </location>
</feature>
<dbReference type="InterPro" id="IPR004481">
    <property type="entry name" value="K/Na/Ca-exchanger"/>
</dbReference>
<evidence type="ECO:0000313" key="7">
    <source>
        <dbReference type="EMBL" id="QAB15164.1"/>
    </source>
</evidence>
<feature type="domain" description="Sodium/calcium exchanger membrane region" evidence="6">
    <location>
        <begin position="9"/>
        <end position="148"/>
    </location>
</feature>
<dbReference type="Pfam" id="PF01699">
    <property type="entry name" value="Na_Ca_ex"/>
    <property type="match status" value="2"/>
</dbReference>
<feature type="transmembrane region" description="Helical" evidence="5">
    <location>
        <begin position="82"/>
        <end position="100"/>
    </location>
</feature>
<dbReference type="GO" id="GO:0005262">
    <property type="term" value="F:calcium channel activity"/>
    <property type="evidence" value="ECO:0007669"/>
    <property type="project" value="TreeGrafter"/>
</dbReference>
<dbReference type="RefSeq" id="WP_128384733.1">
    <property type="nucleotide sequence ID" value="NZ_CP035033.1"/>
</dbReference>
<reference evidence="7 8" key="1">
    <citation type="journal article" date="2018" name="Environ. Microbiol.">
        <title>Genomes of ubiquitous marine and hypersaline Hydrogenovibrio, Thiomicrorhabdus and Thiomicrospira spp. encode a diversity of mechanisms to sustain chemolithoautotrophy in heterogeneous environments.</title>
        <authorList>
            <person name="Scott K.M."/>
            <person name="Williams J."/>
            <person name="Porter C.M.B."/>
            <person name="Russel S."/>
            <person name="Harmer T.L."/>
            <person name="Paul J.H."/>
            <person name="Antonen K.M."/>
            <person name="Bridges M.K."/>
            <person name="Camper G.J."/>
            <person name="Campla C.K."/>
            <person name="Casella L.G."/>
            <person name="Chase E."/>
            <person name="Conrad J.W."/>
            <person name="Cruz M.C."/>
            <person name="Dunlap D.S."/>
            <person name="Duran L."/>
            <person name="Fahsbender E.M."/>
            <person name="Goldsmith D.B."/>
            <person name="Keeley R.F."/>
            <person name="Kondoff M.R."/>
            <person name="Kussy B.I."/>
            <person name="Lane M.K."/>
            <person name="Lawler S."/>
            <person name="Leigh B.A."/>
            <person name="Lewis C."/>
            <person name="Lostal L.M."/>
            <person name="Marking D."/>
            <person name="Mancera P.A."/>
            <person name="McClenthan E.C."/>
            <person name="McIntyre E.A."/>
            <person name="Mine J.A."/>
            <person name="Modi S."/>
            <person name="Moore B.D."/>
            <person name="Morgan W.A."/>
            <person name="Nelson K.M."/>
            <person name="Nguyen K.N."/>
            <person name="Ogburn N."/>
            <person name="Parrino D.G."/>
            <person name="Pedapudi A.D."/>
            <person name="Pelham R.P."/>
            <person name="Preece A.M."/>
            <person name="Rampersad E.A."/>
            <person name="Richardson J.C."/>
            <person name="Rodgers C.M."/>
            <person name="Schaffer B.L."/>
            <person name="Sheridan N.E."/>
            <person name="Solone M.R."/>
            <person name="Staley Z.R."/>
            <person name="Tabuchi M."/>
            <person name="Waide R.J."/>
            <person name="Wanjugi P.W."/>
            <person name="Young S."/>
            <person name="Clum A."/>
            <person name="Daum C."/>
            <person name="Huntemann M."/>
            <person name="Ivanova N."/>
            <person name="Kyrpides N."/>
            <person name="Mikhailova N."/>
            <person name="Palaniappan K."/>
            <person name="Pillay M."/>
            <person name="Reddy T.B.K."/>
            <person name="Shapiro N."/>
            <person name="Stamatis D."/>
            <person name="Varghese N."/>
            <person name="Woyke T."/>
            <person name="Boden R."/>
            <person name="Freyermuth S.K."/>
            <person name="Kerfeld C.A."/>
        </authorList>
    </citation>
    <scope>NUCLEOTIDE SEQUENCE [LARGE SCALE GENOMIC DNA]</scope>
    <source>
        <strain evidence="7 8">JR-2</strain>
    </source>
</reference>
<evidence type="ECO:0000313" key="8">
    <source>
        <dbReference type="Proteomes" id="UP000285478"/>
    </source>
</evidence>
<dbReference type="PANTHER" id="PTHR10846">
    <property type="entry name" value="SODIUM/POTASSIUM/CALCIUM EXCHANGER"/>
    <property type="match status" value="1"/>
</dbReference>
<dbReference type="Gene3D" id="1.20.1420.30">
    <property type="entry name" value="NCX, central ion-binding region"/>
    <property type="match status" value="2"/>
</dbReference>
<name>A0A410H2M4_9GAMM</name>
<organism evidence="7 8">
    <name type="scientific">Hydrogenovibrio thermophilus</name>
    <dbReference type="NCBI Taxonomy" id="265883"/>
    <lineage>
        <taxon>Bacteria</taxon>
        <taxon>Pseudomonadati</taxon>
        <taxon>Pseudomonadota</taxon>
        <taxon>Gammaproteobacteria</taxon>
        <taxon>Thiotrichales</taxon>
        <taxon>Piscirickettsiaceae</taxon>
        <taxon>Hydrogenovibrio</taxon>
    </lineage>
</organism>
<evidence type="ECO:0000256" key="4">
    <source>
        <dbReference type="ARBA" id="ARBA00023136"/>
    </source>
</evidence>
<feature type="transmembrane region" description="Helical" evidence="5">
    <location>
        <begin position="308"/>
        <end position="327"/>
    </location>
</feature>
<evidence type="ECO:0000256" key="1">
    <source>
        <dbReference type="ARBA" id="ARBA00004141"/>
    </source>
</evidence>
<proteinExistence type="predicted"/>
<feature type="transmembrane region" description="Helical" evidence="5">
    <location>
        <begin position="214"/>
        <end position="236"/>
    </location>
</feature>
<feature type="transmembrane region" description="Helical" evidence="5">
    <location>
        <begin position="39"/>
        <end position="62"/>
    </location>
</feature>
<protein>
    <submittedName>
        <fullName evidence="7">Calcium/sodium antiporter</fullName>
    </submittedName>
</protein>
<evidence type="ECO:0000259" key="6">
    <source>
        <dbReference type="Pfam" id="PF01699"/>
    </source>
</evidence>
<dbReference type="GO" id="GO:0005886">
    <property type="term" value="C:plasma membrane"/>
    <property type="evidence" value="ECO:0007669"/>
    <property type="project" value="TreeGrafter"/>
</dbReference>
<dbReference type="Proteomes" id="UP000285478">
    <property type="component" value="Chromosome"/>
</dbReference>
<keyword evidence="8" id="KW-1185">Reference proteome</keyword>
<feature type="transmembrane region" description="Helical" evidence="5">
    <location>
        <begin position="277"/>
        <end position="296"/>
    </location>
</feature>
<feature type="transmembrane region" description="Helical" evidence="5">
    <location>
        <begin position="130"/>
        <end position="148"/>
    </location>
</feature>
<dbReference type="InterPro" id="IPR004837">
    <property type="entry name" value="NaCa_Exmemb"/>
</dbReference>
<dbReference type="GO" id="GO:0006874">
    <property type="term" value="P:intracellular calcium ion homeostasis"/>
    <property type="evidence" value="ECO:0007669"/>
    <property type="project" value="TreeGrafter"/>
</dbReference>
<dbReference type="GO" id="GO:0008273">
    <property type="term" value="F:calcium, potassium:sodium antiporter activity"/>
    <property type="evidence" value="ECO:0007669"/>
    <property type="project" value="TreeGrafter"/>
</dbReference>
<gene>
    <name evidence="7" type="ORF">EPV75_05530</name>
</gene>
<dbReference type="PANTHER" id="PTHR10846:SF8">
    <property type="entry name" value="INNER MEMBRANE PROTEIN YRBG"/>
    <property type="match status" value="1"/>
</dbReference>